<dbReference type="GO" id="GO:0004190">
    <property type="term" value="F:aspartic-type endopeptidase activity"/>
    <property type="evidence" value="ECO:0007669"/>
    <property type="project" value="UniProtKB-KW"/>
</dbReference>
<dbReference type="PANTHER" id="PTHR47967">
    <property type="entry name" value="OS07G0603500 PROTEIN-RELATED"/>
    <property type="match status" value="1"/>
</dbReference>
<evidence type="ECO:0000313" key="8">
    <source>
        <dbReference type="EMBL" id="KAG9457592.1"/>
    </source>
</evidence>
<evidence type="ECO:0000259" key="7">
    <source>
        <dbReference type="PROSITE" id="PS51767"/>
    </source>
</evidence>
<dbReference type="AlphaFoldDB" id="A0AAV7FCX8"/>
<evidence type="ECO:0000256" key="2">
    <source>
        <dbReference type="ARBA" id="ARBA00022670"/>
    </source>
</evidence>
<dbReference type="Pfam" id="PF14541">
    <property type="entry name" value="TAXi_C"/>
    <property type="match status" value="1"/>
</dbReference>
<sequence>MASSASTIFICFLVLLNSISWPSKAAAAGIRLIRRDSPLSPYYNPNATVSDLATAAVESTMERVRFFQARQKSAFLNEDAQVRVRAGTGEYLMEFQIGIPAQPVYAVADTASELIWVQCAPCPRCTTKRPLFYPSGSLTYKPIDCSNSSCTELSTSYCSRNQVQCQWRESYGDGSFANGELATDTFTLGSLFETETISNVVFGCSHLAFGLDDDESGIVGLNRQRLSLPSRLRVSKFSYCLVSPNDDTVGSLLILGSNAVASGSSNTPILTVPGQEAFYYVTLEGISVGRDRLPIPENYFQPTKNGEGGFIVDSGARFIVLQGRAHDIVVKGVEDRVQGLKKVYSKDKEIQLCYAATYAQLENTPQLTFHFKGADVVLTTLGTYFLQETGVWCLGVVPGDSISIFGNRAQSNYNVGYDLEKNTISFASAECGTF</sequence>
<dbReference type="FunFam" id="2.40.70.10:FF:000033">
    <property type="entry name" value="Aspartyl protease family protein"/>
    <property type="match status" value="1"/>
</dbReference>
<dbReference type="Gene3D" id="2.40.70.10">
    <property type="entry name" value="Acid Proteases"/>
    <property type="match status" value="2"/>
</dbReference>
<dbReference type="CDD" id="cd05476">
    <property type="entry name" value="pepsin_A_like_plant"/>
    <property type="match status" value="1"/>
</dbReference>
<dbReference type="PROSITE" id="PS51767">
    <property type="entry name" value="PEPTIDASE_A1"/>
    <property type="match status" value="1"/>
</dbReference>
<dbReference type="PANTHER" id="PTHR47967:SF128">
    <property type="entry name" value="ASPARTIC PROTEINASE CDR1-LIKE"/>
    <property type="match status" value="1"/>
</dbReference>
<keyword evidence="3" id="KW-0064">Aspartyl protease</keyword>
<proteinExistence type="inferred from homology"/>
<keyword evidence="9" id="KW-1185">Reference proteome</keyword>
<keyword evidence="4" id="KW-0378">Hydrolase</keyword>
<dbReference type="SUPFAM" id="SSF50630">
    <property type="entry name" value="Acid proteases"/>
    <property type="match status" value="1"/>
</dbReference>
<dbReference type="InterPro" id="IPR032861">
    <property type="entry name" value="TAXi_N"/>
</dbReference>
<dbReference type="InterPro" id="IPR034161">
    <property type="entry name" value="Pepsin-like_plant"/>
</dbReference>
<dbReference type="InterPro" id="IPR032799">
    <property type="entry name" value="TAXi_C"/>
</dbReference>
<dbReference type="InterPro" id="IPR033121">
    <property type="entry name" value="PEPTIDASE_A1"/>
</dbReference>
<evidence type="ECO:0000256" key="3">
    <source>
        <dbReference type="ARBA" id="ARBA00022750"/>
    </source>
</evidence>
<dbReference type="InterPro" id="IPR021109">
    <property type="entry name" value="Peptidase_aspartic_dom_sf"/>
</dbReference>
<evidence type="ECO:0000256" key="5">
    <source>
        <dbReference type="ARBA" id="ARBA00023180"/>
    </source>
</evidence>
<keyword evidence="6" id="KW-0732">Signal</keyword>
<feature type="signal peptide" evidence="6">
    <location>
        <begin position="1"/>
        <end position="27"/>
    </location>
</feature>
<feature type="chain" id="PRO_5043563492" description="Peptidase A1 domain-containing protein" evidence="6">
    <location>
        <begin position="28"/>
        <end position="434"/>
    </location>
</feature>
<accession>A0AAV7FCX8</accession>
<dbReference type="Proteomes" id="UP000825729">
    <property type="component" value="Unassembled WGS sequence"/>
</dbReference>
<gene>
    <name evidence="8" type="ORF">H6P81_002100</name>
</gene>
<keyword evidence="5" id="KW-0325">Glycoprotein</keyword>
<evidence type="ECO:0000313" key="9">
    <source>
        <dbReference type="Proteomes" id="UP000825729"/>
    </source>
</evidence>
<reference evidence="8 9" key="1">
    <citation type="submission" date="2021-07" db="EMBL/GenBank/DDBJ databases">
        <title>The Aristolochia fimbriata genome: insights into angiosperm evolution, floral development and chemical biosynthesis.</title>
        <authorList>
            <person name="Jiao Y."/>
        </authorList>
    </citation>
    <scope>NUCLEOTIDE SEQUENCE [LARGE SCALE GENOMIC DNA]</scope>
    <source>
        <strain evidence="8">IBCAS-2021</strain>
        <tissue evidence="8">Leaf</tissue>
    </source>
</reference>
<comment type="similarity">
    <text evidence="1">Belongs to the peptidase A1 family.</text>
</comment>
<dbReference type="GO" id="GO:0005576">
    <property type="term" value="C:extracellular region"/>
    <property type="evidence" value="ECO:0007669"/>
    <property type="project" value="TreeGrafter"/>
</dbReference>
<protein>
    <recommendedName>
        <fullName evidence="7">Peptidase A1 domain-containing protein</fullName>
    </recommendedName>
</protein>
<feature type="domain" description="Peptidase A1" evidence="7">
    <location>
        <begin position="91"/>
        <end position="427"/>
    </location>
</feature>
<organism evidence="8 9">
    <name type="scientific">Aristolochia fimbriata</name>
    <name type="common">White veined hardy Dutchman's pipe vine</name>
    <dbReference type="NCBI Taxonomy" id="158543"/>
    <lineage>
        <taxon>Eukaryota</taxon>
        <taxon>Viridiplantae</taxon>
        <taxon>Streptophyta</taxon>
        <taxon>Embryophyta</taxon>
        <taxon>Tracheophyta</taxon>
        <taxon>Spermatophyta</taxon>
        <taxon>Magnoliopsida</taxon>
        <taxon>Magnoliidae</taxon>
        <taxon>Piperales</taxon>
        <taxon>Aristolochiaceae</taxon>
        <taxon>Aristolochia</taxon>
    </lineage>
</organism>
<evidence type="ECO:0000256" key="4">
    <source>
        <dbReference type="ARBA" id="ARBA00022801"/>
    </source>
</evidence>
<evidence type="ECO:0000256" key="6">
    <source>
        <dbReference type="SAM" id="SignalP"/>
    </source>
</evidence>
<dbReference type="Pfam" id="PF14543">
    <property type="entry name" value="TAXi_N"/>
    <property type="match status" value="1"/>
</dbReference>
<dbReference type="InterPro" id="IPR051708">
    <property type="entry name" value="Plant_Aspart_Prot_A1"/>
</dbReference>
<comment type="caution">
    <text evidence="8">The sequence shown here is derived from an EMBL/GenBank/DDBJ whole genome shotgun (WGS) entry which is preliminary data.</text>
</comment>
<dbReference type="GO" id="GO:0006508">
    <property type="term" value="P:proteolysis"/>
    <property type="evidence" value="ECO:0007669"/>
    <property type="project" value="UniProtKB-KW"/>
</dbReference>
<dbReference type="EMBL" id="JAINDJ010000002">
    <property type="protein sequence ID" value="KAG9457592.1"/>
    <property type="molecule type" value="Genomic_DNA"/>
</dbReference>
<keyword evidence="2" id="KW-0645">Protease</keyword>
<evidence type="ECO:0000256" key="1">
    <source>
        <dbReference type="ARBA" id="ARBA00007447"/>
    </source>
</evidence>
<name>A0AAV7FCX8_ARIFI</name>